<dbReference type="InterPro" id="IPR050475">
    <property type="entry name" value="Prenyltransferase_related"/>
</dbReference>
<feature type="transmembrane region" description="Helical" evidence="5">
    <location>
        <begin position="223"/>
        <end position="243"/>
    </location>
</feature>
<evidence type="ECO:0000256" key="5">
    <source>
        <dbReference type="SAM" id="Phobius"/>
    </source>
</evidence>
<evidence type="ECO:0000256" key="2">
    <source>
        <dbReference type="ARBA" id="ARBA00022692"/>
    </source>
</evidence>
<dbReference type="Proteomes" id="UP000050360">
    <property type="component" value="Unassembled WGS sequence"/>
</dbReference>
<proteinExistence type="predicted"/>
<keyword evidence="6" id="KW-0808">Transferase</keyword>
<evidence type="ECO:0000256" key="3">
    <source>
        <dbReference type="ARBA" id="ARBA00022989"/>
    </source>
</evidence>
<gene>
    <name evidence="6" type="primary">ubiA_3</name>
    <name evidence="6" type="ORF">MPEBLZ_02679</name>
</gene>
<protein>
    <submittedName>
        <fullName evidence="6">Prenyltransferase</fullName>
    </submittedName>
</protein>
<keyword evidence="4 5" id="KW-0472">Membrane</keyword>
<dbReference type="GO" id="GO:0016765">
    <property type="term" value="F:transferase activity, transferring alkyl or aryl (other than methyl) groups"/>
    <property type="evidence" value="ECO:0007669"/>
    <property type="project" value="InterPro"/>
</dbReference>
<dbReference type="PANTHER" id="PTHR42723">
    <property type="entry name" value="CHLOROPHYLL SYNTHASE"/>
    <property type="match status" value="1"/>
</dbReference>
<feature type="transmembrane region" description="Helical" evidence="5">
    <location>
        <begin position="198"/>
        <end position="217"/>
    </location>
</feature>
<dbReference type="InterPro" id="IPR044878">
    <property type="entry name" value="UbiA_sf"/>
</dbReference>
<keyword evidence="3 5" id="KW-1133">Transmembrane helix</keyword>
<evidence type="ECO:0000256" key="4">
    <source>
        <dbReference type="ARBA" id="ARBA00023136"/>
    </source>
</evidence>
<keyword evidence="2 5" id="KW-0812">Transmembrane</keyword>
<dbReference type="GO" id="GO:0005886">
    <property type="term" value="C:plasma membrane"/>
    <property type="evidence" value="ECO:0007669"/>
    <property type="project" value="UniProtKB-SubCell"/>
</dbReference>
<name>A0A0P8A3Q1_9EURY</name>
<dbReference type="PANTHER" id="PTHR42723:SF1">
    <property type="entry name" value="CHLOROPHYLL SYNTHASE, CHLOROPLASTIC"/>
    <property type="match status" value="1"/>
</dbReference>
<dbReference type="EMBL" id="LKCM01000205">
    <property type="protein sequence ID" value="KPQ42784.1"/>
    <property type="molecule type" value="Genomic_DNA"/>
</dbReference>
<feature type="transmembrane region" description="Helical" evidence="5">
    <location>
        <begin position="160"/>
        <end position="177"/>
    </location>
</feature>
<dbReference type="InterPro" id="IPR000537">
    <property type="entry name" value="UbiA_prenyltransferase"/>
</dbReference>
<reference evidence="6 7" key="1">
    <citation type="submission" date="2015-09" db="EMBL/GenBank/DDBJ databases">
        <title>A metagenomics-based metabolic model of nitrate-dependent anaerobic oxidation of methane by Methanoperedens-like archaea.</title>
        <authorList>
            <person name="Arshad A."/>
            <person name="Speth D.R."/>
            <person name="De Graaf R.M."/>
            <person name="Op Den Camp H.J."/>
            <person name="Jetten M.S."/>
            <person name="Welte C.U."/>
        </authorList>
    </citation>
    <scope>NUCLEOTIDE SEQUENCE [LARGE SCALE GENOMIC DNA]</scope>
</reference>
<dbReference type="Pfam" id="PF01040">
    <property type="entry name" value="UbiA"/>
    <property type="match status" value="1"/>
</dbReference>
<feature type="transmembrane region" description="Helical" evidence="5">
    <location>
        <begin position="132"/>
        <end position="154"/>
    </location>
</feature>
<feature type="transmembrane region" description="Helical" evidence="5">
    <location>
        <begin position="102"/>
        <end position="120"/>
    </location>
</feature>
<dbReference type="AlphaFoldDB" id="A0A0P8A3Q1"/>
<evidence type="ECO:0000256" key="1">
    <source>
        <dbReference type="ARBA" id="ARBA00004651"/>
    </source>
</evidence>
<comment type="subcellular location">
    <subcellularLocation>
        <location evidence="1">Cell membrane</location>
        <topology evidence="1">Multi-pass membrane protein</topology>
    </subcellularLocation>
</comment>
<accession>A0A0P8A3Q1</accession>
<dbReference type="Gene3D" id="1.10.357.140">
    <property type="entry name" value="UbiA prenyltransferase"/>
    <property type="match status" value="1"/>
</dbReference>
<evidence type="ECO:0000313" key="6">
    <source>
        <dbReference type="EMBL" id="KPQ42784.1"/>
    </source>
</evidence>
<organism evidence="6 7">
    <name type="scientific">Candidatus Methanoperedens nitratireducens</name>
    <dbReference type="NCBI Taxonomy" id="1392998"/>
    <lineage>
        <taxon>Archaea</taxon>
        <taxon>Methanobacteriati</taxon>
        <taxon>Methanobacteriota</taxon>
        <taxon>Stenosarchaea group</taxon>
        <taxon>Methanomicrobia</taxon>
        <taxon>Methanosarcinales</taxon>
        <taxon>ANME-2 cluster</taxon>
        <taxon>Candidatus Methanoperedentaceae</taxon>
        <taxon>Candidatus Methanoperedens</taxon>
    </lineage>
</organism>
<sequence>MVLKNPYISILKLKGSIVDISVVAVTCAVLGVWDYRAAIAILAGIMVHSGCDIINDIYDIEIDKICKPNGAIASGQISVKNAWIYMILLFSTALVLSIGLSLILSICFLIGGIIVGGIMYSHPSFRFKDKPGIAMAVMALYFALESIGVWSIYAQINADSLMVAIYIFTLVFSLTFMKDFKDVAGDINSLPLLLGIRRAAIVCSALTILPLIPMIYAVTKYSYLAPAAVIYIVLIIGCIKILLRNPVAEGHRLKDRMILALTVPNFIMLLLKMEVFLY</sequence>
<feature type="transmembrane region" description="Helical" evidence="5">
    <location>
        <begin position="255"/>
        <end position="273"/>
    </location>
</feature>
<feature type="transmembrane region" description="Helical" evidence="5">
    <location>
        <begin position="12"/>
        <end position="33"/>
    </location>
</feature>
<comment type="caution">
    <text evidence="6">The sequence shown here is derived from an EMBL/GenBank/DDBJ whole genome shotgun (WGS) entry which is preliminary data.</text>
</comment>
<evidence type="ECO:0000313" key="7">
    <source>
        <dbReference type="Proteomes" id="UP000050360"/>
    </source>
</evidence>